<keyword evidence="8" id="KW-0175">Coiled coil</keyword>
<dbReference type="GO" id="GO:0005643">
    <property type="term" value="C:nuclear pore"/>
    <property type="evidence" value="ECO:0007669"/>
    <property type="project" value="UniProtKB-SubCell"/>
</dbReference>
<dbReference type="OrthoDB" id="2538017at2759"/>
<dbReference type="VEuPathDB" id="FungiDB:CPAG_03046"/>
<evidence type="ECO:0000256" key="5">
    <source>
        <dbReference type="ARBA" id="ARBA00023010"/>
    </source>
</evidence>
<dbReference type="AlphaFoldDB" id="A0A0J6F947"/>
<feature type="region of interest" description="Disordered" evidence="9">
    <location>
        <begin position="63"/>
        <end position="178"/>
    </location>
</feature>
<evidence type="ECO:0000256" key="7">
    <source>
        <dbReference type="ARBA" id="ARBA00023242"/>
    </source>
</evidence>
<evidence type="ECO:0000256" key="3">
    <source>
        <dbReference type="ARBA" id="ARBA00022816"/>
    </source>
</evidence>
<proteinExistence type="predicted"/>
<dbReference type="GO" id="GO:0017056">
    <property type="term" value="F:structural constituent of nuclear pore"/>
    <property type="evidence" value="ECO:0007669"/>
    <property type="project" value="InterPro"/>
</dbReference>
<accession>A0A0J6F947</accession>
<reference evidence="11" key="3">
    <citation type="journal article" date="2010" name="Genome Res.">
        <title>Population genomic sequencing of Coccidioides fungi reveals recent hybridization and transposon control.</title>
        <authorList>
            <person name="Neafsey D.E."/>
            <person name="Barker B.M."/>
            <person name="Sharpton T.J."/>
            <person name="Stajich J.E."/>
            <person name="Park D.J."/>
            <person name="Whiston E."/>
            <person name="Hung C.-Y."/>
            <person name="McMahan C."/>
            <person name="White J."/>
            <person name="Sykes S."/>
            <person name="Heiman D."/>
            <person name="Young S."/>
            <person name="Zeng Q."/>
            <person name="Abouelleil A."/>
            <person name="Aftuck L."/>
            <person name="Bessette D."/>
            <person name="Brown A."/>
            <person name="FitzGerald M."/>
            <person name="Lui A."/>
            <person name="Macdonald J.P."/>
            <person name="Priest M."/>
            <person name="Orbach M.J."/>
            <person name="Galgiani J.N."/>
            <person name="Kirkland T.N."/>
            <person name="Cole G.T."/>
            <person name="Birren B.W."/>
            <person name="Henn M.R."/>
            <person name="Taylor J.W."/>
            <person name="Rounsley S.D."/>
        </authorList>
    </citation>
    <scope>NUCLEOTIDE SEQUENCE [LARGE SCALE GENOMIC DNA]</scope>
    <source>
        <strain evidence="11">RMSCC 3488</strain>
    </source>
</reference>
<reference evidence="10 11" key="1">
    <citation type="submission" date="2007-06" db="EMBL/GenBank/DDBJ databases">
        <title>The Genome Sequence of Coccidioides posadasii RMSCC_3488.</title>
        <authorList>
            <consortium name="Coccidioides Genome Resources Consortium"/>
            <consortium name="The Broad Institute Genome Sequencing Platform"/>
            <person name="Henn M.R."/>
            <person name="Sykes S."/>
            <person name="Young S."/>
            <person name="Jaffe D."/>
            <person name="Berlin A."/>
            <person name="Alvarez P."/>
            <person name="Butler J."/>
            <person name="Gnerre S."/>
            <person name="Grabherr M."/>
            <person name="Mauceli E."/>
            <person name="Brockman W."/>
            <person name="Kodira C."/>
            <person name="Alvarado L."/>
            <person name="Zeng Q."/>
            <person name="Crawford M."/>
            <person name="Antoine C."/>
            <person name="Devon K."/>
            <person name="Galgiani J."/>
            <person name="Orsborn K."/>
            <person name="Lewis M.L."/>
            <person name="Nusbaum C."/>
            <person name="Galagan J."/>
            <person name="Birren B."/>
        </authorList>
    </citation>
    <scope>NUCLEOTIDE SEQUENCE [LARGE SCALE GENOMIC DNA]</scope>
    <source>
        <strain evidence="10 11">RMSCC 3488</strain>
    </source>
</reference>
<feature type="compositionally biased region" description="Polar residues" evidence="9">
    <location>
        <begin position="110"/>
        <end position="129"/>
    </location>
</feature>
<reference evidence="11" key="2">
    <citation type="journal article" date="2009" name="Genome Res.">
        <title>Comparative genomic analyses of the human fungal pathogens Coccidioides and their relatives.</title>
        <authorList>
            <person name="Sharpton T.J."/>
            <person name="Stajich J.E."/>
            <person name="Rounsley S.D."/>
            <person name="Gardner M.J."/>
            <person name="Wortman J.R."/>
            <person name="Jordar V.S."/>
            <person name="Maiti R."/>
            <person name="Kodira C.D."/>
            <person name="Neafsey D.E."/>
            <person name="Zeng Q."/>
            <person name="Hung C.-Y."/>
            <person name="McMahan C."/>
            <person name="Muszewska A."/>
            <person name="Grynberg M."/>
            <person name="Mandel M.A."/>
            <person name="Kellner E.M."/>
            <person name="Barker B.M."/>
            <person name="Galgiani J.N."/>
            <person name="Orbach M.J."/>
            <person name="Kirkland T.N."/>
            <person name="Cole G.T."/>
            <person name="Henn M.R."/>
            <person name="Birren B.W."/>
            <person name="Taylor J.W."/>
        </authorList>
    </citation>
    <scope>NUCLEOTIDE SEQUENCE [LARGE SCALE GENOMIC DNA]</scope>
    <source>
        <strain evidence="11">RMSCC 3488</strain>
    </source>
</reference>
<keyword evidence="4" id="KW-0653">Protein transport</keyword>
<feature type="compositionally biased region" description="Low complexity" evidence="9">
    <location>
        <begin position="130"/>
        <end position="143"/>
    </location>
</feature>
<sequence length="498" mass="51564">MTSRNRFVDILSQATLRTQFPREILCVRGSKPNPTPTPSAAPTQAGGLFGNLGSTLATTGAGGTPFGGLGSTPAAASTPGGGLFSTQGTTSTPATSAGGLFGGAGSSTTIPAAQPQTGNLFSGLGASSNTLGTGTSQPQQSGGLFAGIGAQQKPATGSLFGPSATTSQPQSKPAFGLGAASTVGGGLLGASTSQPQQQQQGPTLSLFANQNSSAKQDQKSAGSTVVQGVKIDVSNLLPTTKFESCSDELKKEIEAIDTYILNQMHMCNEVSDLLPTISAQGSLIPNDVEFVQGKLDALQEALANDANGIDQARNLVKEDAANAKLAFRSIDTLLLPLQYQPPPGERWWSSTQQPQSMSKHSLRTAFGTRRATLALPEDTEADSIQDGPNNLVDYFSKRGDEMNSVLEEYRRNLKEIEDHLHGVELSVQRQVNELTSFRGKNGAPHKPASQVSQLASTLGDVETAILGVAGRLGGVKEEVQEIMLGPLGVHGGKAPNGL</sequence>
<gene>
    <name evidence="10" type="ORF">CPAG_03046</name>
</gene>
<dbReference type="GO" id="GO:0015031">
    <property type="term" value="P:protein transport"/>
    <property type="evidence" value="ECO:0007669"/>
    <property type="project" value="UniProtKB-KW"/>
</dbReference>
<evidence type="ECO:0000313" key="10">
    <source>
        <dbReference type="EMBL" id="KMM66708.1"/>
    </source>
</evidence>
<evidence type="ECO:0000256" key="1">
    <source>
        <dbReference type="ARBA" id="ARBA00004567"/>
    </source>
</evidence>
<dbReference type="Proteomes" id="UP000054567">
    <property type="component" value="Unassembled WGS sequence"/>
</dbReference>
<evidence type="ECO:0000256" key="9">
    <source>
        <dbReference type="SAM" id="MobiDB-lite"/>
    </source>
</evidence>
<feature type="coiled-coil region" evidence="8">
    <location>
        <begin position="399"/>
        <end position="426"/>
    </location>
</feature>
<evidence type="ECO:0000256" key="2">
    <source>
        <dbReference type="ARBA" id="ARBA00022448"/>
    </source>
</evidence>
<dbReference type="InterPro" id="IPR024882">
    <property type="entry name" value="NUP58/p45/49"/>
</dbReference>
<keyword evidence="2" id="KW-0813">Transport</keyword>
<protein>
    <recommendedName>
        <fullName evidence="12">Nucleoporin NUP49/NSP49</fullName>
    </recommendedName>
</protein>
<name>A0A0J6F947_COCPO</name>
<keyword evidence="6" id="KW-0906">Nuclear pore complex</keyword>
<dbReference type="Pfam" id="PF21121">
    <property type="entry name" value="Nup49_C"/>
    <property type="match status" value="1"/>
</dbReference>
<dbReference type="GO" id="GO:0008139">
    <property type="term" value="F:nuclear localization sequence binding"/>
    <property type="evidence" value="ECO:0007669"/>
    <property type="project" value="InterPro"/>
</dbReference>
<evidence type="ECO:0000313" key="11">
    <source>
        <dbReference type="Proteomes" id="UP000054567"/>
    </source>
</evidence>
<dbReference type="PANTHER" id="PTHR13437:SF2">
    <property type="entry name" value="NUCLEOPORIN P58_P45"/>
    <property type="match status" value="1"/>
</dbReference>
<dbReference type="GO" id="GO:0051028">
    <property type="term" value="P:mRNA transport"/>
    <property type="evidence" value="ECO:0007669"/>
    <property type="project" value="UniProtKB-KW"/>
</dbReference>
<keyword evidence="5" id="KW-0811">Translocation</keyword>
<evidence type="ECO:0000256" key="6">
    <source>
        <dbReference type="ARBA" id="ARBA00023132"/>
    </source>
</evidence>
<evidence type="ECO:0008006" key="12">
    <source>
        <dbReference type="Google" id="ProtNLM"/>
    </source>
</evidence>
<dbReference type="PANTHER" id="PTHR13437">
    <property type="entry name" value="NUCLEOPORIN P58/P45 NUCLEOPORIN-LIKE PROTEIN 1"/>
    <property type="match status" value="1"/>
</dbReference>
<comment type="subcellular location">
    <subcellularLocation>
        <location evidence="1">Nucleus</location>
        <location evidence="1">Nuclear pore complex</location>
    </subcellularLocation>
</comment>
<evidence type="ECO:0000256" key="4">
    <source>
        <dbReference type="ARBA" id="ARBA00022927"/>
    </source>
</evidence>
<dbReference type="EMBL" id="DS268110">
    <property type="protein sequence ID" value="KMM66708.1"/>
    <property type="molecule type" value="Genomic_DNA"/>
</dbReference>
<evidence type="ECO:0000256" key="8">
    <source>
        <dbReference type="SAM" id="Coils"/>
    </source>
</evidence>
<keyword evidence="3" id="KW-0509">mRNA transport</keyword>
<feature type="compositionally biased region" description="Low complexity" evidence="9">
    <location>
        <begin position="85"/>
        <end position="98"/>
    </location>
</feature>
<keyword evidence="7" id="KW-0539">Nucleus</keyword>
<organism evidence="10 11">
    <name type="scientific">Coccidioides posadasii RMSCC 3488</name>
    <dbReference type="NCBI Taxonomy" id="454284"/>
    <lineage>
        <taxon>Eukaryota</taxon>
        <taxon>Fungi</taxon>
        <taxon>Dikarya</taxon>
        <taxon>Ascomycota</taxon>
        <taxon>Pezizomycotina</taxon>
        <taxon>Eurotiomycetes</taxon>
        <taxon>Eurotiomycetidae</taxon>
        <taxon>Onygenales</taxon>
        <taxon>Onygenaceae</taxon>
        <taxon>Coccidioides</taxon>
    </lineage>
</organism>